<evidence type="ECO:0000256" key="1">
    <source>
        <dbReference type="SAM" id="Phobius"/>
    </source>
</evidence>
<evidence type="ECO:0000313" key="2">
    <source>
        <dbReference type="EMBL" id="GAA0403290.1"/>
    </source>
</evidence>
<accession>A0ABN0YPM0</accession>
<protein>
    <submittedName>
        <fullName evidence="2">Uncharacterized protein</fullName>
    </submittedName>
</protein>
<gene>
    <name evidence="2" type="ORF">GCM10010357_25390</name>
</gene>
<keyword evidence="1" id="KW-1133">Transmembrane helix</keyword>
<reference evidence="2 3" key="1">
    <citation type="journal article" date="2019" name="Int. J. Syst. Evol. Microbiol.">
        <title>The Global Catalogue of Microorganisms (GCM) 10K type strain sequencing project: providing services to taxonomists for standard genome sequencing and annotation.</title>
        <authorList>
            <consortium name="The Broad Institute Genomics Platform"/>
            <consortium name="The Broad Institute Genome Sequencing Center for Infectious Disease"/>
            <person name="Wu L."/>
            <person name="Ma J."/>
        </authorList>
    </citation>
    <scope>NUCLEOTIDE SEQUENCE [LARGE SCALE GENOMIC DNA]</scope>
    <source>
        <strain evidence="2 3">JCM 4788</strain>
    </source>
</reference>
<dbReference type="EMBL" id="BAAABX010000025">
    <property type="protein sequence ID" value="GAA0403290.1"/>
    <property type="molecule type" value="Genomic_DNA"/>
</dbReference>
<proteinExistence type="predicted"/>
<organism evidence="2 3">
    <name type="scientific">Streptomyces luteireticuli</name>
    <dbReference type="NCBI Taxonomy" id="173858"/>
    <lineage>
        <taxon>Bacteria</taxon>
        <taxon>Bacillati</taxon>
        <taxon>Actinomycetota</taxon>
        <taxon>Actinomycetes</taxon>
        <taxon>Kitasatosporales</taxon>
        <taxon>Streptomycetaceae</taxon>
        <taxon>Streptomyces</taxon>
    </lineage>
</organism>
<feature type="transmembrane region" description="Helical" evidence="1">
    <location>
        <begin position="48"/>
        <end position="67"/>
    </location>
</feature>
<evidence type="ECO:0000313" key="3">
    <source>
        <dbReference type="Proteomes" id="UP001500879"/>
    </source>
</evidence>
<keyword evidence="1" id="KW-0812">Transmembrane</keyword>
<name>A0ABN0YPM0_9ACTN</name>
<keyword evidence="1" id="KW-0472">Membrane</keyword>
<sequence length="84" mass="9043">MNDRKGPARPFDIRLVIGGLFTVYGVVVTVAGITASDEDLAKAQGININLWTGLGMLALGVLFLAWLRLRPAAPPRRGEEPDGR</sequence>
<comment type="caution">
    <text evidence="2">The sequence shown here is derived from an EMBL/GenBank/DDBJ whole genome shotgun (WGS) entry which is preliminary data.</text>
</comment>
<dbReference type="Proteomes" id="UP001500879">
    <property type="component" value="Unassembled WGS sequence"/>
</dbReference>
<dbReference type="RefSeq" id="WP_344023293.1">
    <property type="nucleotide sequence ID" value="NZ_BAAABX010000025.1"/>
</dbReference>
<feature type="transmembrane region" description="Helical" evidence="1">
    <location>
        <begin position="12"/>
        <end position="36"/>
    </location>
</feature>
<keyword evidence="3" id="KW-1185">Reference proteome</keyword>